<reference evidence="2 3" key="1">
    <citation type="submission" date="2018-07" db="EMBL/GenBank/DDBJ databases">
        <title>Genomic Encyclopedia of Type Strains, Phase IV (KMG-IV): sequencing the most valuable type-strain genomes for metagenomic binning, comparative biology and taxonomic classification.</title>
        <authorList>
            <person name="Goeker M."/>
        </authorList>
    </citation>
    <scope>NUCLEOTIDE SEQUENCE [LARGE SCALE GENOMIC DNA]</scope>
    <source>
        <strain evidence="2 3">DSM 25281</strain>
    </source>
</reference>
<keyword evidence="1" id="KW-1133">Transmembrane helix</keyword>
<organism evidence="2 3">
    <name type="scientific">Falsibacillus pallidus</name>
    <dbReference type="NCBI Taxonomy" id="493781"/>
    <lineage>
        <taxon>Bacteria</taxon>
        <taxon>Bacillati</taxon>
        <taxon>Bacillota</taxon>
        <taxon>Bacilli</taxon>
        <taxon>Bacillales</taxon>
        <taxon>Bacillaceae</taxon>
        <taxon>Falsibacillus</taxon>
    </lineage>
</organism>
<feature type="transmembrane region" description="Helical" evidence="1">
    <location>
        <begin position="6"/>
        <end position="24"/>
    </location>
</feature>
<name>A0A370GD20_9BACI</name>
<keyword evidence="1" id="KW-0812">Transmembrane</keyword>
<protein>
    <submittedName>
        <fullName evidence="2">Uncharacterized protein</fullName>
    </submittedName>
</protein>
<keyword evidence="1" id="KW-0472">Membrane</keyword>
<feature type="transmembrane region" description="Helical" evidence="1">
    <location>
        <begin position="55"/>
        <end position="72"/>
    </location>
</feature>
<gene>
    <name evidence="2" type="ORF">DFR59_11090</name>
</gene>
<dbReference type="AlphaFoldDB" id="A0A370GD20"/>
<keyword evidence="3" id="KW-1185">Reference proteome</keyword>
<proteinExistence type="predicted"/>
<dbReference type="Proteomes" id="UP000255326">
    <property type="component" value="Unassembled WGS sequence"/>
</dbReference>
<accession>A0A370GD20</accession>
<sequence>MNTLNWIVFLWQFSCGISIISFAYGLFKRSWISMIISLVSFLPVSYYFLGAENELKFIGYTPILMLLFILLFKESKKRI</sequence>
<evidence type="ECO:0000313" key="2">
    <source>
        <dbReference type="EMBL" id="RDI41086.1"/>
    </source>
</evidence>
<evidence type="ECO:0000256" key="1">
    <source>
        <dbReference type="SAM" id="Phobius"/>
    </source>
</evidence>
<feature type="transmembrane region" description="Helical" evidence="1">
    <location>
        <begin position="31"/>
        <end position="49"/>
    </location>
</feature>
<dbReference type="EMBL" id="QQAY01000010">
    <property type="protein sequence ID" value="RDI41086.1"/>
    <property type="molecule type" value="Genomic_DNA"/>
</dbReference>
<evidence type="ECO:0000313" key="3">
    <source>
        <dbReference type="Proteomes" id="UP000255326"/>
    </source>
</evidence>
<comment type="caution">
    <text evidence="2">The sequence shown here is derived from an EMBL/GenBank/DDBJ whole genome shotgun (WGS) entry which is preliminary data.</text>
</comment>